<evidence type="ECO:0000259" key="2">
    <source>
        <dbReference type="PROSITE" id="PS51708"/>
    </source>
</evidence>
<keyword evidence="4" id="KW-1185">Reference proteome</keyword>
<reference evidence="3 4" key="1">
    <citation type="submission" date="2018-12" db="EMBL/GenBank/DDBJ databases">
        <authorList>
            <consortium name="Pathogen Informatics"/>
        </authorList>
    </citation>
    <scope>NUCLEOTIDE SEQUENCE [LARGE SCALE GENOMIC DNA]</scope>
    <source>
        <strain evidence="3 4">NCTC13079</strain>
    </source>
</reference>
<gene>
    <name evidence="3" type="ORF">NCTC13079_01134</name>
</gene>
<dbReference type="Proteomes" id="UP000269544">
    <property type="component" value="Chromosome"/>
</dbReference>
<evidence type="ECO:0000313" key="4">
    <source>
        <dbReference type="Proteomes" id="UP000269544"/>
    </source>
</evidence>
<feature type="domain" description="CHAD" evidence="2">
    <location>
        <begin position="148"/>
        <end position="418"/>
    </location>
</feature>
<dbReference type="InterPro" id="IPR007899">
    <property type="entry name" value="CHAD_dom"/>
</dbReference>
<dbReference type="RefSeq" id="WP_126465694.1">
    <property type="nucleotide sequence ID" value="NZ_LR134523.1"/>
</dbReference>
<dbReference type="EMBL" id="LR134523">
    <property type="protein sequence ID" value="VEJ35945.1"/>
    <property type="molecule type" value="Genomic_DNA"/>
</dbReference>
<proteinExistence type="predicted"/>
<accession>A0A448V2F5</accession>
<dbReference type="Gene3D" id="1.40.20.10">
    <property type="entry name" value="CHAD domain"/>
    <property type="match status" value="1"/>
</dbReference>
<protein>
    <submittedName>
        <fullName evidence="3">Uncharacterized conserved protein</fullName>
    </submittedName>
</protein>
<feature type="compositionally biased region" description="Basic and acidic residues" evidence="1">
    <location>
        <begin position="447"/>
        <end position="472"/>
    </location>
</feature>
<dbReference type="InterPro" id="IPR038186">
    <property type="entry name" value="CHAD_dom_sf"/>
</dbReference>
<evidence type="ECO:0000256" key="1">
    <source>
        <dbReference type="SAM" id="MobiDB-lite"/>
    </source>
</evidence>
<sequence length="509" mass="59611">MLILRIYPFALYRPKENAEGKTKRKINRIKALSLGLPPCKKTLYYDSSLKTRAEDFAGVFGELALKPKNELFFSEDDECRILMDVPERLSADLYAATGKRVDFDDHMAVLSKKDPTGRETVQWIYRAKDLIFFAYPEEIVVPFRKGTDISLQKLLLPKIEEGFKKILKNLDTFIREPWEVESVHQYRVSIRRFRALISMVKPILNPSSYAKIQDIFRQKGRDAELLRELDVLMEEWDKVREPEQVHLKNALMEQRKREEERLLALLKTDRIREELKEGLNTFMHSLSMSDWHEIDGVFLLDQRLHNWYRYTLEALWRMEEFDLPFVHRIRLKSKKYRYVTEFFDDHTTLTQVMHHKKAKKRQTVLGEVCDALRNREAIRELEPYFDDKALEEAAYFIKKEEQRENQLLHDLGLRNKTADSNPHAAEEKSEVVEESTAPASTHAQAETPERADKIEDGEKAQDGERPAERADAAIEPDAPVYFDDPSKYKLFAVGAVVILLASILFNKFL</sequence>
<name>A0A448V2F5_9FIRM</name>
<dbReference type="SMART" id="SM00880">
    <property type="entry name" value="CHAD"/>
    <property type="match status" value="1"/>
</dbReference>
<evidence type="ECO:0000313" key="3">
    <source>
        <dbReference type="EMBL" id="VEJ35945.1"/>
    </source>
</evidence>
<dbReference type="KEGG" id="piv:NCTC13079_01134"/>
<dbReference type="PANTHER" id="PTHR39339:SF1">
    <property type="entry name" value="CHAD DOMAIN-CONTAINING PROTEIN"/>
    <property type="match status" value="1"/>
</dbReference>
<dbReference type="OrthoDB" id="3034217at2"/>
<dbReference type="PROSITE" id="PS51708">
    <property type="entry name" value="CHAD"/>
    <property type="match status" value="1"/>
</dbReference>
<organism evidence="3 4">
    <name type="scientific">Aedoeadaptatus ivorii</name>
    <dbReference type="NCBI Taxonomy" id="54006"/>
    <lineage>
        <taxon>Bacteria</taxon>
        <taxon>Bacillati</taxon>
        <taxon>Bacillota</taxon>
        <taxon>Tissierellia</taxon>
        <taxon>Tissierellales</taxon>
        <taxon>Peptoniphilaceae</taxon>
        <taxon>Aedoeadaptatus</taxon>
    </lineage>
</organism>
<dbReference type="PANTHER" id="PTHR39339">
    <property type="entry name" value="SLR1444 PROTEIN"/>
    <property type="match status" value="1"/>
</dbReference>
<dbReference type="AlphaFoldDB" id="A0A448V2F5"/>
<dbReference type="Pfam" id="PF05235">
    <property type="entry name" value="CHAD"/>
    <property type="match status" value="1"/>
</dbReference>
<feature type="region of interest" description="Disordered" evidence="1">
    <location>
        <begin position="415"/>
        <end position="478"/>
    </location>
</feature>